<reference evidence="5 6" key="1">
    <citation type="journal article" date="2020" name="ISME J.">
        <title>Uncovering the hidden diversity of litter-decomposition mechanisms in mushroom-forming fungi.</title>
        <authorList>
            <person name="Floudas D."/>
            <person name="Bentzer J."/>
            <person name="Ahren D."/>
            <person name="Johansson T."/>
            <person name="Persson P."/>
            <person name="Tunlid A."/>
        </authorList>
    </citation>
    <scope>NUCLEOTIDE SEQUENCE [LARGE SCALE GENOMIC DNA]</scope>
    <source>
        <strain evidence="5 6">CBS 175.51</strain>
    </source>
</reference>
<dbReference type="GO" id="GO:0004674">
    <property type="term" value="F:protein serine/threonine kinase activity"/>
    <property type="evidence" value="ECO:0007669"/>
    <property type="project" value="UniProtKB-KW"/>
</dbReference>
<sequence length="225" mass="24642">MILGIKLENIAFWPGTYKNELKRYLKDNPPAPTQIVDGLPVVRSQPLANYWVDVDAPMSDVVNWMLLVTGFGHMQMAPYTPESGYDYCSAPETLLENPTCGLATDIWMLGCLVFHLLTGHLLFTSTGTAGERLAEVRDVLRGISTIPDAWANDGTVRALTNAAPSRQSLASRLKKALPDHEVSPALDFLQKCLAIDPTARHSAYNLQLEEGTWVAEGGACSCGFY</sequence>
<keyword evidence="3" id="KW-0067">ATP-binding</keyword>
<keyword evidence="1" id="KW-0808">Transferase</keyword>
<evidence type="ECO:0000313" key="5">
    <source>
        <dbReference type="EMBL" id="KAF5320259.1"/>
    </source>
</evidence>
<protein>
    <recommendedName>
        <fullName evidence="4">Protein kinase domain-containing protein</fullName>
    </recommendedName>
</protein>
<dbReference type="Pfam" id="PF00069">
    <property type="entry name" value="Pkinase"/>
    <property type="match status" value="1"/>
</dbReference>
<dbReference type="PANTHER" id="PTHR24055">
    <property type="entry name" value="MITOGEN-ACTIVATED PROTEIN KINASE"/>
    <property type="match status" value="1"/>
</dbReference>
<dbReference type="PROSITE" id="PS50011">
    <property type="entry name" value="PROTEIN_KINASE_DOM"/>
    <property type="match status" value="1"/>
</dbReference>
<dbReference type="SUPFAM" id="SSF56112">
    <property type="entry name" value="Protein kinase-like (PK-like)"/>
    <property type="match status" value="1"/>
</dbReference>
<dbReference type="InterPro" id="IPR050117">
    <property type="entry name" value="MAPK"/>
</dbReference>
<name>A0A8H5BBM9_9AGAR</name>
<dbReference type="InterPro" id="IPR000719">
    <property type="entry name" value="Prot_kinase_dom"/>
</dbReference>
<evidence type="ECO:0000313" key="6">
    <source>
        <dbReference type="Proteomes" id="UP000541558"/>
    </source>
</evidence>
<keyword evidence="2" id="KW-0547">Nucleotide-binding</keyword>
<dbReference type="AlphaFoldDB" id="A0A8H5BBM9"/>
<dbReference type="Gene3D" id="1.10.510.10">
    <property type="entry name" value="Transferase(Phosphotransferase) domain 1"/>
    <property type="match status" value="1"/>
</dbReference>
<proteinExistence type="predicted"/>
<keyword evidence="1" id="KW-0418">Kinase</keyword>
<dbReference type="GO" id="GO:0005524">
    <property type="term" value="F:ATP binding"/>
    <property type="evidence" value="ECO:0007669"/>
    <property type="project" value="UniProtKB-KW"/>
</dbReference>
<accession>A0A8H5BBM9</accession>
<evidence type="ECO:0000256" key="2">
    <source>
        <dbReference type="ARBA" id="ARBA00022741"/>
    </source>
</evidence>
<dbReference type="EMBL" id="JAACJK010000170">
    <property type="protein sequence ID" value="KAF5320259.1"/>
    <property type="molecule type" value="Genomic_DNA"/>
</dbReference>
<dbReference type="Proteomes" id="UP000541558">
    <property type="component" value="Unassembled WGS sequence"/>
</dbReference>
<organism evidence="5 6">
    <name type="scientific">Ephemerocybe angulata</name>
    <dbReference type="NCBI Taxonomy" id="980116"/>
    <lineage>
        <taxon>Eukaryota</taxon>
        <taxon>Fungi</taxon>
        <taxon>Dikarya</taxon>
        <taxon>Basidiomycota</taxon>
        <taxon>Agaricomycotina</taxon>
        <taxon>Agaricomycetes</taxon>
        <taxon>Agaricomycetidae</taxon>
        <taxon>Agaricales</taxon>
        <taxon>Agaricineae</taxon>
        <taxon>Psathyrellaceae</taxon>
        <taxon>Ephemerocybe</taxon>
    </lineage>
</organism>
<keyword evidence="6" id="KW-1185">Reference proteome</keyword>
<keyword evidence="1" id="KW-0723">Serine/threonine-protein kinase</keyword>
<comment type="caution">
    <text evidence="5">The sequence shown here is derived from an EMBL/GenBank/DDBJ whole genome shotgun (WGS) entry which is preliminary data.</text>
</comment>
<dbReference type="OrthoDB" id="5979581at2759"/>
<gene>
    <name evidence="5" type="ORF">D9611_011258</name>
</gene>
<feature type="domain" description="Protein kinase" evidence="4">
    <location>
        <begin position="1"/>
        <end position="214"/>
    </location>
</feature>
<evidence type="ECO:0000256" key="3">
    <source>
        <dbReference type="ARBA" id="ARBA00022840"/>
    </source>
</evidence>
<evidence type="ECO:0000256" key="1">
    <source>
        <dbReference type="ARBA" id="ARBA00022527"/>
    </source>
</evidence>
<evidence type="ECO:0000259" key="4">
    <source>
        <dbReference type="PROSITE" id="PS50011"/>
    </source>
</evidence>
<dbReference type="InterPro" id="IPR011009">
    <property type="entry name" value="Kinase-like_dom_sf"/>
</dbReference>